<dbReference type="EMBL" id="UINC01001437">
    <property type="protein sequence ID" value="SUZ80670.1"/>
    <property type="molecule type" value="Genomic_DNA"/>
</dbReference>
<dbReference type="InterPro" id="IPR038107">
    <property type="entry name" value="Glycos_transf_N_sf"/>
</dbReference>
<dbReference type="InterPro" id="IPR007507">
    <property type="entry name" value="Glycos_transf_N"/>
</dbReference>
<organism evidence="4">
    <name type="scientific">marine metagenome</name>
    <dbReference type="NCBI Taxonomy" id="408172"/>
    <lineage>
        <taxon>unclassified sequences</taxon>
        <taxon>metagenomes</taxon>
        <taxon>ecological metagenomes</taxon>
    </lineage>
</organism>
<dbReference type="PANTHER" id="PTHR42755">
    <property type="entry name" value="3-DEOXY-MANNO-OCTULOSONATE CYTIDYLYLTRANSFERASE"/>
    <property type="match status" value="1"/>
</dbReference>
<feature type="non-terminal residue" evidence="4">
    <location>
        <position position="1"/>
    </location>
</feature>
<dbReference type="AlphaFoldDB" id="A0A381QNN4"/>
<evidence type="ECO:0000313" key="4">
    <source>
        <dbReference type="EMBL" id="SUZ80670.1"/>
    </source>
</evidence>
<evidence type="ECO:0000256" key="1">
    <source>
        <dbReference type="ARBA" id="ARBA00022679"/>
    </source>
</evidence>
<dbReference type="Gene3D" id="3.40.50.2000">
    <property type="entry name" value="Glycogen Phosphorylase B"/>
    <property type="match status" value="1"/>
</dbReference>
<dbReference type="Pfam" id="PF04413">
    <property type="entry name" value="Glycos_transf_N"/>
    <property type="match status" value="1"/>
</dbReference>
<proteinExistence type="predicted"/>
<keyword evidence="2" id="KW-0472">Membrane</keyword>
<dbReference type="GO" id="GO:0005886">
    <property type="term" value="C:plasma membrane"/>
    <property type="evidence" value="ECO:0007669"/>
    <property type="project" value="TreeGrafter"/>
</dbReference>
<dbReference type="GO" id="GO:0016740">
    <property type="term" value="F:transferase activity"/>
    <property type="evidence" value="ECO:0007669"/>
    <property type="project" value="UniProtKB-KW"/>
</dbReference>
<keyword evidence="1" id="KW-0808">Transferase</keyword>
<dbReference type="GO" id="GO:0009245">
    <property type="term" value="P:lipid A biosynthetic process"/>
    <property type="evidence" value="ECO:0007669"/>
    <property type="project" value="TreeGrafter"/>
</dbReference>
<name>A0A381QNN4_9ZZZZ</name>
<dbReference type="InterPro" id="IPR039901">
    <property type="entry name" value="Kdotransferase"/>
</dbReference>
<dbReference type="PANTHER" id="PTHR42755:SF1">
    <property type="entry name" value="3-DEOXY-D-MANNO-OCTULOSONIC ACID TRANSFERASE, MITOCHONDRIAL-RELATED"/>
    <property type="match status" value="1"/>
</dbReference>
<gene>
    <name evidence="4" type="ORF">METZ01_LOCUS33524</name>
</gene>
<evidence type="ECO:0000256" key="2">
    <source>
        <dbReference type="SAM" id="Phobius"/>
    </source>
</evidence>
<feature type="transmembrane region" description="Helical" evidence="2">
    <location>
        <begin position="6"/>
        <end position="27"/>
    </location>
</feature>
<protein>
    <recommendedName>
        <fullName evidence="3">3-deoxy-D-manno-octulosonic-acid transferase N-terminal domain-containing protein</fullName>
    </recommendedName>
</protein>
<sequence>VNAVWFLLYNAIVYPLLFFVYLLLCLFNGKVRAGILGRFSTHKVLKQYFNNIEPNRFIYWYHAASLGEFQQIRPVLEGVKEVVPDSVAVVSFYSPSGYQNASCAAMDLKVYLPFDFLWSVNRALAVVNPRKLIFAAYDIWPNLIWSAKRKNIHTNIFAARVKDGSYKMKPVFRRFYRSVYRSFATIYTIAEKDYRHIRAIIGEGNSPKLRALGNPRYDMVKQSADNFTQERTESILSRGKRLILGSIHQEDDEVILPAVWELLRTFPDLKILYVPHEPGKTVIEKYRNIFQQEGFTPAVITDKANLVLPGERVVILGVVGVLASLYWQGQVAYIGGGFSKGIHNVMEPAIARLPVLFGPRHQHFQEAEELLQSGGGFAIHSGEEFKNSCELLFTQEDHFLKSSLAATEVIHRNLGSATRIVRSLIRD</sequence>
<feature type="domain" description="3-deoxy-D-manno-octulosonic-acid transferase N-terminal" evidence="3">
    <location>
        <begin position="53"/>
        <end position="218"/>
    </location>
</feature>
<reference evidence="4" key="1">
    <citation type="submission" date="2018-05" db="EMBL/GenBank/DDBJ databases">
        <authorList>
            <person name="Lanie J.A."/>
            <person name="Ng W.-L."/>
            <person name="Kazmierczak K.M."/>
            <person name="Andrzejewski T.M."/>
            <person name="Davidsen T.M."/>
            <person name="Wayne K.J."/>
            <person name="Tettelin H."/>
            <person name="Glass J.I."/>
            <person name="Rusch D."/>
            <person name="Podicherti R."/>
            <person name="Tsui H.-C.T."/>
            <person name="Winkler M.E."/>
        </authorList>
    </citation>
    <scope>NUCLEOTIDE SEQUENCE</scope>
</reference>
<dbReference type="Gene3D" id="3.40.50.11720">
    <property type="entry name" value="3-Deoxy-D-manno-octulosonic-acid transferase, N-terminal domain"/>
    <property type="match status" value="1"/>
</dbReference>
<accession>A0A381QNN4</accession>
<dbReference type="SUPFAM" id="SSF53756">
    <property type="entry name" value="UDP-Glycosyltransferase/glycogen phosphorylase"/>
    <property type="match status" value="1"/>
</dbReference>
<keyword evidence="2" id="KW-1133">Transmembrane helix</keyword>
<evidence type="ECO:0000259" key="3">
    <source>
        <dbReference type="Pfam" id="PF04413"/>
    </source>
</evidence>
<keyword evidence="2" id="KW-0812">Transmembrane</keyword>